<dbReference type="InterPro" id="IPR035965">
    <property type="entry name" value="PAS-like_dom_sf"/>
</dbReference>
<feature type="transmembrane region" description="Helical" evidence="6">
    <location>
        <begin position="144"/>
        <end position="167"/>
    </location>
</feature>
<feature type="transmembrane region" description="Helical" evidence="6">
    <location>
        <begin position="28"/>
        <end position="43"/>
    </location>
</feature>
<dbReference type="GO" id="GO:0005886">
    <property type="term" value="C:plasma membrane"/>
    <property type="evidence" value="ECO:0007669"/>
    <property type="project" value="UniProtKB-SubCell"/>
</dbReference>
<dbReference type="EC" id="2.7.7.65" evidence="9"/>
<dbReference type="PROSITE" id="PS50887">
    <property type="entry name" value="GGDEF"/>
    <property type="match status" value="1"/>
</dbReference>
<dbReference type="Gene3D" id="3.30.70.270">
    <property type="match status" value="1"/>
</dbReference>
<evidence type="ECO:0000313" key="9">
    <source>
        <dbReference type="EMBL" id="WEK46721.1"/>
    </source>
</evidence>
<feature type="domain" description="PAS" evidence="7">
    <location>
        <begin position="311"/>
        <end position="381"/>
    </location>
</feature>
<feature type="transmembrane region" description="Helical" evidence="6">
    <location>
        <begin position="203"/>
        <end position="220"/>
    </location>
</feature>
<dbReference type="InterPro" id="IPR007895">
    <property type="entry name" value="MASE1"/>
</dbReference>
<dbReference type="NCBIfam" id="TIGR00254">
    <property type="entry name" value="GGDEF"/>
    <property type="match status" value="1"/>
</dbReference>
<evidence type="ECO:0000256" key="5">
    <source>
        <dbReference type="ARBA" id="ARBA00023136"/>
    </source>
</evidence>
<dbReference type="InterPro" id="IPR029787">
    <property type="entry name" value="Nucleotide_cyclase"/>
</dbReference>
<feature type="domain" description="GGDEF" evidence="8">
    <location>
        <begin position="466"/>
        <end position="596"/>
    </location>
</feature>
<organism evidence="9 10">
    <name type="scientific">Candidatus Andeanibacterium colombiense</name>
    <dbReference type="NCBI Taxonomy" id="3121345"/>
    <lineage>
        <taxon>Bacteria</taxon>
        <taxon>Pseudomonadati</taxon>
        <taxon>Pseudomonadota</taxon>
        <taxon>Alphaproteobacteria</taxon>
        <taxon>Sphingomonadales</taxon>
        <taxon>Sphingomonadaceae</taxon>
        <taxon>Candidatus Andeanibacterium</taxon>
    </lineage>
</organism>
<accession>A0AAJ6BP47</accession>
<dbReference type="NCBIfam" id="TIGR00229">
    <property type="entry name" value="sensory_box"/>
    <property type="match status" value="1"/>
</dbReference>
<keyword evidence="4 6" id="KW-1133">Transmembrane helix</keyword>
<evidence type="ECO:0000313" key="10">
    <source>
        <dbReference type="Proteomes" id="UP001218362"/>
    </source>
</evidence>
<dbReference type="Pfam" id="PF00990">
    <property type="entry name" value="GGDEF"/>
    <property type="match status" value="1"/>
</dbReference>
<evidence type="ECO:0000256" key="2">
    <source>
        <dbReference type="ARBA" id="ARBA00022475"/>
    </source>
</evidence>
<dbReference type="InterPro" id="IPR000014">
    <property type="entry name" value="PAS"/>
</dbReference>
<dbReference type="Gene3D" id="3.30.450.20">
    <property type="entry name" value="PAS domain"/>
    <property type="match status" value="1"/>
</dbReference>
<dbReference type="Pfam" id="PF08448">
    <property type="entry name" value="PAS_4"/>
    <property type="match status" value="1"/>
</dbReference>
<proteinExistence type="predicted"/>
<dbReference type="PROSITE" id="PS50112">
    <property type="entry name" value="PAS"/>
    <property type="match status" value="1"/>
</dbReference>
<evidence type="ECO:0000259" key="8">
    <source>
        <dbReference type="PROSITE" id="PS50887"/>
    </source>
</evidence>
<dbReference type="SMART" id="SM00267">
    <property type="entry name" value="GGDEF"/>
    <property type="match status" value="1"/>
</dbReference>
<name>A0AAJ6BP47_9SPHN</name>
<keyword evidence="5 6" id="KW-0472">Membrane</keyword>
<keyword evidence="2" id="KW-1003">Cell membrane</keyword>
<reference evidence="9" key="1">
    <citation type="submission" date="2023-03" db="EMBL/GenBank/DDBJ databases">
        <title>Andean soil-derived lignocellulolytic bacterial consortium as a source of novel taxa and putative plastic-active enzymes.</title>
        <authorList>
            <person name="Diaz-Garcia L."/>
            <person name="Chuvochina M."/>
            <person name="Feuerriegel G."/>
            <person name="Bunk B."/>
            <person name="Sproer C."/>
            <person name="Streit W.R."/>
            <person name="Rodriguez L.M."/>
            <person name="Overmann J."/>
            <person name="Jimenez D.J."/>
        </authorList>
    </citation>
    <scope>NUCLEOTIDE SEQUENCE</scope>
    <source>
        <strain evidence="9">MAG 26</strain>
    </source>
</reference>
<dbReference type="Pfam" id="PF05231">
    <property type="entry name" value="MASE1"/>
    <property type="match status" value="1"/>
</dbReference>
<evidence type="ECO:0000259" key="7">
    <source>
        <dbReference type="PROSITE" id="PS50112"/>
    </source>
</evidence>
<feature type="transmembrane region" description="Helical" evidence="6">
    <location>
        <begin position="72"/>
        <end position="91"/>
    </location>
</feature>
<comment type="subcellular location">
    <subcellularLocation>
        <location evidence="1">Cell membrane</location>
        <topology evidence="1">Multi-pass membrane protein</topology>
    </subcellularLocation>
</comment>
<dbReference type="GO" id="GO:0052621">
    <property type="term" value="F:diguanylate cyclase activity"/>
    <property type="evidence" value="ECO:0007669"/>
    <property type="project" value="UniProtKB-EC"/>
</dbReference>
<dbReference type="AlphaFoldDB" id="A0AAJ6BP47"/>
<dbReference type="EMBL" id="CP119316">
    <property type="protein sequence ID" value="WEK46721.1"/>
    <property type="molecule type" value="Genomic_DNA"/>
</dbReference>
<dbReference type="KEGG" id="acob:P0Y56_00025"/>
<dbReference type="SUPFAM" id="SSF55785">
    <property type="entry name" value="PYP-like sensor domain (PAS domain)"/>
    <property type="match status" value="1"/>
</dbReference>
<feature type="transmembrane region" description="Helical" evidence="6">
    <location>
        <begin position="227"/>
        <end position="248"/>
    </location>
</feature>
<feature type="transmembrane region" description="Helical" evidence="6">
    <location>
        <begin position="179"/>
        <end position="197"/>
    </location>
</feature>
<protein>
    <submittedName>
        <fullName evidence="9">Diguanylate cyclase</fullName>
        <ecNumber evidence="9">2.7.7.65</ecNumber>
    </submittedName>
</protein>
<dbReference type="SUPFAM" id="SSF55073">
    <property type="entry name" value="Nucleotide cyclase"/>
    <property type="match status" value="1"/>
</dbReference>
<evidence type="ECO:0000256" key="6">
    <source>
        <dbReference type="SAM" id="Phobius"/>
    </source>
</evidence>
<keyword evidence="9" id="KW-0548">Nucleotidyltransferase</keyword>
<keyword evidence="3 6" id="KW-0812">Transmembrane</keyword>
<dbReference type="CDD" id="cd01949">
    <property type="entry name" value="GGDEF"/>
    <property type="match status" value="1"/>
</dbReference>
<dbReference type="PANTHER" id="PTHR44757">
    <property type="entry name" value="DIGUANYLATE CYCLASE DGCP"/>
    <property type="match status" value="1"/>
</dbReference>
<sequence length="611" mass="66017">MAILFLFAYCGLAMVALPQGGVESGPALVWPAAGLLVAILLHAPRAQWPIFLALAGAGSGGVALLMGGGPVIAAILAVVHVLEAWIAARLLRRRKRREAELLREWLADAAAIGAVAPIVAGLVLATLMYRIAGWPWQVQFTRYVFAHALGIMAFFPMFSLLIGGGFASWYERQNAGRRLEVFAFLGLTALTTCAALWQAGLAAYLVPILIALIAICRFGMKAASMAVFTIAVAGWGAYVAGTQVTALLPLEVPAGEHFLQFYFAVTVICLQPLAGHLTQNRQLASALKSRGEASTAVELSLQAKDFAIAESQRMYRLLAENMSDIVLKTDREGYILYASPSAEKLGETHAIELIGRNVLDLIHPSYAASFQSEFDSVVGGGTAASSWHEFLGSSSAGGEHWFDTRIRVWRGEDHNFSGTIITLRGIAERKALEQQLFAAILTDPLTNLTNRRAFNSMLQYHLEAPIEGCLAIFDIDDFRSINREYGHETGDKVLTTVARLLRSLMRKDDIISRIGGERFAVLLSGANPDQAEALCQRVVMTLADISGPEGMGGPKTTVSAGVARIRGTLDETMKRADAAVVIAKAKGRNRLEMATGTRQRWSPGQVPWIEG</sequence>
<dbReference type="InterPro" id="IPR000160">
    <property type="entry name" value="GGDEF_dom"/>
</dbReference>
<evidence type="ECO:0000256" key="4">
    <source>
        <dbReference type="ARBA" id="ARBA00022989"/>
    </source>
</evidence>
<dbReference type="SMART" id="SM00091">
    <property type="entry name" value="PAS"/>
    <property type="match status" value="1"/>
</dbReference>
<dbReference type="InterPro" id="IPR043128">
    <property type="entry name" value="Rev_trsase/Diguanyl_cyclase"/>
</dbReference>
<keyword evidence="9" id="KW-0808">Transferase</keyword>
<dbReference type="Proteomes" id="UP001218362">
    <property type="component" value="Chromosome"/>
</dbReference>
<dbReference type="CDD" id="cd00130">
    <property type="entry name" value="PAS"/>
    <property type="match status" value="1"/>
</dbReference>
<evidence type="ECO:0000256" key="1">
    <source>
        <dbReference type="ARBA" id="ARBA00004651"/>
    </source>
</evidence>
<evidence type="ECO:0000256" key="3">
    <source>
        <dbReference type="ARBA" id="ARBA00022692"/>
    </source>
</evidence>
<dbReference type="InterPro" id="IPR052155">
    <property type="entry name" value="Biofilm_reg_signaling"/>
</dbReference>
<feature type="transmembrane region" description="Helical" evidence="6">
    <location>
        <begin position="50"/>
        <end position="66"/>
    </location>
</feature>
<dbReference type="PANTHER" id="PTHR44757:SF2">
    <property type="entry name" value="BIOFILM ARCHITECTURE MAINTENANCE PROTEIN MBAA"/>
    <property type="match status" value="1"/>
</dbReference>
<gene>
    <name evidence="9" type="ORF">P0Y56_00025</name>
</gene>
<dbReference type="InterPro" id="IPR013656">
    <property type="entry name" value="PAS_4"/>
</dbReference>
<feature type="transmembrane region" description="Helical" evidence="6">
    <location>
        <begin position="111"/>
        <end position="132"/>
    </location>
</feature>